<accession>A0A372FTC3</accession>
<comment type="caution">
    <text evidence="2">The sequence shown here is derived from an EMBL/GenBank/DDBJ whole genome shotgun (WGS) entry which is preliminary data.</text>
</comment>
<keyword evidence="2" id="KW-0489">Methyltransferase</keyword>
<protein>
    <submittedName>
        <fullName evidence="2">Methyltransferase domain-containing protein</fullName>
    </submittedName>
</protein>
<keyword evidence="3" id="KW-1185">Reference proteome</keyword>
<dbReference type="Pfam" id="PF13649">
    <property type="entry name" value="Methyltransf_25"/>
    <property type="match status" value="1"/>
</dbReference>
<dbReference type="InterPro" id="IPR041698">
    <property type="entry name" value="Methyltransf_25"/>
</dbReference>
<sequence>MAAETYGEGYAELFDFVYGAEAPESMVAALADLAEDGPVLELGVGTGRVAIPLAARGLTVTGVDSSTSMLSALAGKPGGDTVQTAVSELPQIAVDGRYRLVACLDNTFLLLTTQDAQTECVMNAAQLLTDDGVLVVETFARAPGDFGVMPAHIGENATVLWAYQVDPLSQQFHIREIIYGKDLTHVVPFDGRGVSPAELDLMARLAGLRLRERWCDWERTPVESDSPLVISVFERSDG</sequence>
<dbReference type="GO" id="GO:0008168">
    <property type="term" value="F:methyltransferase activity"/>
    <property type="evidence" value="ECO:0007669"/>
    <property type="project" value="UniProtKB-KW"/>
</dbReference>
<gene>
    <name evidence="2" type="ORF">D0Q02_25830</name>
</gene>
<organism evidence="2 3">
    <name type="scientific">Micromonospora craniellae</name>
    <dbReference type="NCBI Taxonomy" id="2294034"/>
    <lineage>
        <taxon>Bacteria</taxon>
        <taxon>Bacillati</taxon>
        <taxon>Actinomycetota</taxon>
        <taxon>Actinomycetes</taxon>
        <taxon>Micromonosporales</taxon>
        <taxon>Micromonosporaceae</taxon>
        <taxon>Micromonospora</taxon>
    </lineage>
</organism>
<dbReference type="RefSeq" id="WP_117230605.1">
    <property type="nucleotide sequence ID" value="NZ_CP061725.1"/>
</dbReference>
<dbReference type="AlphaFoldDB" id="A0A372FTC3"/>
<dbReference type="SUPFAM" id="SSF53335">
    <property type="entry name" value="S-adenosyl-L-methionine-dependent methyltransferases"/>
    <property type="match status" value="1"/>
</dbReference>
<feature type="domain" description="Methyltransferase" evidence="1">
    <location>
        <begin position="39"/>
        <end position="132"/>
    </location>
</feature>
<dbReference type="OrthoDB" id="3172472at2"/>
<keyword evidence="2" id="KW-0808">Transferase</keyword>
<dbReference type="InterPro" id="IPR029063">
    <property type="entry name" value="SAM-dependent_MTases_sf"/>
</dbReference>
<evidence type="ECO:0000313" key="2">
    <source>
        <dbReference type="EMBL" id="RFS43759.1"/>
    </source>
</evidence>
<name>A0A372FTC3_9ACTN</name>
<dbReference type="Gene3D" id="3.40.50.150">
    <property type="entry name" value="Vaccinia Virus protein VP39"/>
    <property type="match status" value="1"/>
</dbReference>
<evidence type="ECO:0000259" key="1">
    <source>
        <dbReference type="Pfam" id="PF13649"/>
    </source>
</evidence>
<reference evidence="2 3" key="1">
    <citation type="submission" date="2018-08" db="EMBL/GenBank/DDBJ databases">
        <title>Verrucosispora craniellae sp. nov., isolated from a marine sponge in the South China Sea.</title>
        <authorList>
            <person name="Li L."/>
            <person name="Lin H.W."/>
        </authorList>
    </citation>
    <scope>NUCLEOTIDE SEQUENCE [LARGE SCALE GENOMIC DNA]</scope>
    <source>
        <strain evidence="2 3">LHW63014</strain>
    </source>
</reference>
<dbReference type="EMBL" id="QVFU01000045">
    <property type="protein sequence ID" value="RFS43759.1"/>
    <property type="molecule type" value="Genomic_DNA"/>
</dbReference>
<dbReference type="GO" id="GO:0032259">
    <property type="term" value="P:methylation"/>
    <property type="evidence" value="ECO:0007669"/>
    <property type="project" value="UniProtKB-KW"/>
</dbReference>
<proteinExistence type="predicted"/>
<evidence type="ECO:0000313" key="3">
    <source>
        <dbReference type="Proteomes" id="UP000262621"/>
    </source>
</evidence>
<dbReference type="Proteomes" id="UP000262621">
    <property type="component" value="Unassembled WGS sequence"/>
</dbReference>
<dbReference type="CDD" id="cd02440">
    <property type="entry name" value="AdoMet_MTases"/>
    <property type="match status" value="1"/>
</dbReference>